<protein>
    <submittedName>
        <fullName evidence="10">RND superfamily putative drug exporter</fullName>
    </submittedName>
</protein>
<evidence type="ECO:0000313" key="10">
    <source>
        <dbReference type="EMBL" id="MBB5433991.1"/>
    </source>
</evidence>
<evidence type="ECO:0000313" key="11">
    <source>
        <dbReference type="Proteomes" id="UP000572635"/>
    </source>
</evidence>
<dbReference type="PROSITE" id="PS50156">
    <property type="entry name" value="SSD"/>
    <property type="match status" value="1"/>
</dbReference>
<feature type="transmembrane region" description="Helical" evidence="8">
    <location>
        <begin position="683"/>
        <end position="706"/>
    </location>
</feature>
<feature type="transmembrane region" description="Helical" evidence="8">
    <location>
        <begin position="658"/>
        <end position="677"/>
    </location>
</feature>
<feature type="transmembrane region" description="Helical" evidence="8">
    <location>
        <begin position="219"/>
        <end position="242"/>
    </location>
</feature>
<name>A0A7W8VEY4_9ACTN</name>
<keyword evidence="6 8" id="KW-0472">Membrane</keyword>
<keyword evidence="11" id="KW-1185">Reference proteome</keyword>
<dbReference type="GO" id="GO:0005886">
    <property type="term" value="C:plasma membrane"/>
    <property type="evidence" value="ECO:0007669"/>
    <property type="project" value="UniProtKB-SubCell"/>
</dbReference>
<feature type="transmembrane region" description="Helical" evidence="8">
    <location>
        <begin position="383"/>
        <end position="401"/>
    </location>
</feature>
<keyword evidence="4 8" id="KW-0812">Transmembrane</keyword>
<dbReference type="Proteomes" id="UP000572635">
    <property type="component" value="Unassembled WGS sequence"/>
</dbReference>
<evidence type="ECO:0000256" key="2">
    <source>
        <dbReference type="ARBA" id="ARBA00010157"/>
    </source>
</evidence>
<comment type="caution">
    <text evidence="10">The sequence shown here is derived from an EMBL/GenBank/DDBJ whole genome shotgun (WGS) entry which is preliminary data.</text>
</comment>
<keyword evidence="3" id="KW-1003">Cell membrane</keyword>
<feature type="transmembrane region" description="Helical" evidence="8">
    <location>
        <begin position="297"/>
        <end position="316"/>
    </location>
</feature>
<evidence type="ECO:0000256" key="4">
    <source>
        <dbReference type="ARBA" id="ARBA00022692"/>
    </source>
</evidence>
<proteinExistence type="inferred from homology"/>
<dbReference type="PANTHER" id="PTHR33406:SF11">
    <property type="entry name" value="MEMBRANE PROTEIN SCO6666-RELATED"/>
    <property type="match status" value="1"/>
</dbReference>
<comment type="subcellular location">
    <subcellularLocation>
        <location evidence="1">Cell membrane</location>
        <topology evidence="1">Multi-pass membrane protein</topology>
    </subcellularLocation>
</comment>
<evidence type="ECO:0000259" key="9">
    <source>
        <dbReference type="PROSITE" id="PS50156"/>
    </source>
</evidence>
<dbReference type="AlphaFoldDB" id="A0A7W8VEY4"/>
<dbReference type="InterPro" id="IPR050545">
    <property type="entry name" value="Mycobact_MmpL"/>
</dbReference>
<dbReference type="RefSeq" id="WP_184394227.1">
    <property type="nucleotide sequence ID" value="NZ_JACHDB010000001.1"/>
</dbReference>
<organism evidence="10 11">
    <name type="scientific">Nocardiopsis composta</name>
    <dbReference type="NCBI Taxonomy" id="157465"/>
    <lineage>
        <taxon>Bacteria</taxon>
        <taxon>Bacillati</taxon>
        <taxon>Actinomycetota</taxon>
        <taxon>Actinomycetes</taxon>
        <taxon>Streptosporangiales</taxon>
        <taxon>Nocardiopsidaceae</taxon>
        <taxon>Nocardiopsis</taxon>
    </lineage>
</organism>
<dbReference type="InterPro" id="IPR004869">
    <property type="entry name" value="MMPL_dom"/>
</dbReference>
<gene>
    <name evidence="10" type="ORF">HDA36_004075</name>
</gene>
<feature type="region of interest" description="Disordered" evidence="7">
    <location>
        <begin position="736"/>
        <end position="762"/>
    </location>
</feature>
<feature type="domain" description="SSD" evidence="9">
    <location>
        <begin position="217"/>
        <end position="347"/>
    </location>
</feature>
<reference evidence="10 11" key="1">
    <citation type="submission" date="2020-08" db="EMBL/GenBank/DDBJ databases">
        <title>Sequencing the genomes of 1000 actinobacteria strains.</title>
        <authorList>
            <person name="Klenk H.-P."/>
        </authorList>
    </citation>
    <scope>NUCLEOTIDE SEQUENCE [LARGE SCALE GENOMIC DNA]</scope>
    <source>
        <strain evidence="10 11">DSM 44551</strain>
    </source>
</reference>
<evidence type="ECO:0000256" key="8">
    <source>
        <dbReference type="SAM" id="Phobius"/>
    </source>
</evidence>
<sequence length="762" mass="78980">MATRSGRPPQPPRRTALWRLGAFAARRRTSVAALSALLFLIAVGYGAGALNALSLSRLEGPPGSESAQARAALAEEFGTGAPSVTLLVTADDGDVDSPASSAAGRALTEELAAVPEVSDAYSYWDSAASPALRGEDGSQALVLGFIPGDADRTRAALAGLQEEFERAEDGITVQVTGREEVFRQIGEESSRDFVRAEALVFPGVFVLLLLLLRRPWAAALPMAVGLAAIAGTLAALRAAALAAEVSTFALNLVLVLGIGLGVDYGLIMVARFREERRRGRPVPEAVAATTATAGRTVVFSGVTVLASLAALLVFPMPFMRSFAYGGIAVVLFGVLSALVMLPALLALAGDRVLRREPAGAPGTAGRNGRFWHGLAVRVMRRPVLLGGTALAVLLVLGSPFLDARFGPSDERILPPGSAVRAVEDELRAGFGTEAPDAIEVVSTGAAPEPAQVAAYAADLSRVPGIAQVDSAAGRYAGGERTGEGTPERFAEGDAVRFTAVPTEERMDAGSESLVREVRAVDAPFGTAVGGTPAEFLDYRDAVVDGLPLALALVFAATVTVLFLLSGSVLLPLKATALNLLSLSVMFGALVWVFQQGNLSGLLGFTPTGFLDTSIPVLMFCIVYGLSMDYEVFIMARMKEEYDRTGDNAAAVAAGLERTGPLVTAAAAILALSFAAYAASGVVFLKMLGVGTALVVIADATLVRGLLVPALMRLAGRANWWAPGPLRALHRRFGLREEPADPGAAPPGPPAEGPGAPVVSARS</sequence>
<comment type="similarity">
    <text evidence="2">Belongs to the resistance-nodulation-cell division (RND) (TC 2.A.6) family. MmpL subfamily.</text>
</comment>
<evidence type="ECO:0000256" key="5">
    <source>
        <dbReference type="ARBA" id="ARBA00022989"/>
    </source>
</evidence>
<accession>A0A7W8VEY4</accession>
<evidence type="ECO:0000256" key="7">
    <source>
        <dbReference type="SAM" id="MobiDB-lite"/>
    </source>
</evidence>
<feature type="transmembrane region" description="Helical" evidence="8">
    <location>
        <begin position="614"/>
        <end position="637"/>
    </location>
</feature>
<keyword evidence="5 8" id="KW-1133">Transmembrane helix</keyword>
<dbReference type="SUPFAM" id="SSF82866">
    <property type="entry name" value="Multidrug efflux transporter AcrB transmembrane domain"/>
    <property type="match status" value="2"/>
</dbReference>
<dbReference type="InterPro" id="IPR000731">
    <property type="entry name" value="SSD"/>
</dbReference>
<feature type="transmembrane region" description="Helical" evidence="8">
    <location>
        <begin position="576"/>
        <end position="594"/>
    </location>
</feature>
<dbReference type="EMBL" id="JACHDB010000001">
    <property type="protein sequence ID" value="MBB5433991.1"/>
    <property type="molecule type" value="Genomic_DNA"/>
</dbReference>
<feature type="transmembrane region" description="Helical" evidence="8">
    <location>
        <begin position="248"/>
        <end position="270"/>
    </location>
</feature>
<dbReference type="PANTHER" id="PTHR33406">
    <property type="entry name" value="MEMBRANE PROTEIN MJ1562-RELATED"/>
    <property type="match status" value="1"/>
</dbReference>
<evidence type="ECO:0000256" key="3">
    <source>
        <dbReference type="ARBA" id="ARBA00022475"/>
    </source>
</evidence>
<evidence type="ECO:0000256" key="1">
    <source>
        <dbReference type="ARBA" id="ARBA00004651"/>
    </source>
</evidence>
<feature type="transmembrane region" description="Helical" evidence="8">
    <location>
        <begin position="322"/>
        <end position="347"/>
    </location>
</feature>
<dbReference type="Pfam" id="PF03176">
    <property type="entry name" value="MMPL"/>
    <property type="match status" value="2"/>
</dbReference>
<feature type="transmembrane region" description="Helical" evidence="8">
    <location>
        <begin position="193"/>
        <end position="212"/>
    </location>
</feature>
<evidence type="ECO:0000256" key="6">
    <source>
        <dbReference type="ARBA" id="ARBA00023136"/>
    </source>
</evidence>
<dbReference type="Gene3D" id="1.20.1640.10">
    <property type="entry name" value="Multidrug efflux transporter AcrB transmembrane domain"/>
    <property type="match status" value="2"/>
</dbReference>
<feature type="transmembrane region" description="Helical" evidence="8">
    <location>
        <begin position="545"/>
        <end position="564"/>
    </location>
</feature>